<feature type="domain" description="Aldehyde dehydrogenase" evidence="4">
    <location>
        <begin position="60"/>
        <end position="507"/>
    </location>
</feature>
<dbReference type="CDD" id="cd07106">
    <property type="entry name" value="ALDH_AldA-AAD23400"/>
    <property type="match status" value="1"/>
</dbReference>
<evidence type="ECO:0000313" key="6">
    <source>
        <dbReference type="Proteomes" id="UP000604117"/>
    </source>
</evidence>
<proteinExistence type="inferred from homology"/>
<sequence length="512" mass="54499">MPYSLEDAAFSGRARSATVDAGREAVAILTVHRSSPMSHSPTVATNLTMTIGGAAVSGRSSFEVVNPTDEALIAYAPECTREQLDHAVLAARTAARTWAAVPFAQRRRLLHEMADVIDAHVDELGRLVTAEQGKPSAVAAAEVAGLAYWLRETAALTLPETVNEDSGERLSVTRRVPLGVVAAITPWNYPMGQLSFKLGPALLAGNTVVVKPSAFTPLSTLRLGELLRDVLPAGVLTVVSGSGDLGAWLSGHPGIDKVSFTGSTATGRAVMAGAAPTLTRITLELGGNDPAIVLPDVDVPSMAEKLFWAAFSNTGQICLAVKRVYIHADIYDELTRSLADYAATIRMGDPTQEGTQLGPISNRRQYETVLDLIEDCRRQGHTFLTGGTPAPRPGFFVPVTLVDNPPEESRIVREEQFGPVLPLLRFDDVDDVVARANAGEYALGASVWSADPDAALAIARRLDAGTVWVNEIMHLTPQVAFGGRKQSGIGVESGHEGLLEFTEAQTITVRRG</sequence>
<dbReference type="InterPro" id="IPR016161">
    <property type="entry name" value="Ald_DH/histidinol_DH"/>
</dbReference>
<name>A0ABQ4CTM1_9ACTN</name>
<reference evidence="5 6" key="1">
    <citation type="submission" date="2021-01" db="EMBL/GenBank/DDBJ databases">
        <title>Whole genome shotgun sequence of Asanoa siamensis NBRC 107932.</title>
        <authorList>
            <person name="Komaki H."/>
            <person name="Tamura T."/>
        </authorList>
    </citation>
    <scope>NUCLEOTIDE SEQUENCE [LARGE SCALE GENOMIC DNA]</scope>
    <source>
        <strain evidence="5 6">NBRC 107932</strain>
    </source>
</reference>
<protein>
    <submittedName>
        <fullName evidence="5">Aldehyde dehydrogenase</fullName>
    </submittedName>
</protein>
<dbReference type="Proteomes" id="UP000604117">
    <property type="component" value="Unassembled WGS sequence"/>
</dbReference>
<feature type="active site" evidence="2">
    <location>
        <position position="284"/>
    </location>
</feature>
<evidence type="ECO:0000259" key="4">
    <source>
        <dbReference type="Pfam" id="PF00171"/>
    </source>
</evidence>
<evidence type="ECO:0000256" key="3">
    <source>
        <dbReference type="RuleBase" id="RU003345"/>
    </source>
</evidence>
<dbReference type="PANTHER" id="PTHR11699">
    <property type="entry name" value="ALDEHYDE DEHYDROGENASE-RELATED"/>
    <property type="match status" value="1"/>
</dbReference>
<dbReference type="PROSITE" id="PS00070">
    <property type="entry name" value="ALDEHYDE_DEHYDR_CYS"/>
    <property type="match status" value="1"/>
</dbReference>
<dbReference type="InterPro" id="IPR015590">
    <property type="entry name" value="Aldehyde_DH_dom"/>
</dbReference>
<gene>
    <name evidence="5" type="ORF">Asi02nite_41420</name>
</gene>
<dbReference type="InterPro" id="IPR016160">
    <property type="entry name" value="Ald_DH_CS_CYS"/>
</dbReference>
<dbReference type="InterPro" id="IPR044086">
    <property type="entry name" value="LUC3-like"/>
</dbReference>
<comment type="caution">
    <text evidence="5">The sequence shown here is derived from an EMBL/GenBank/DDBJ whole genome shotgun (WGS) entry which is preliminary data.</text>
</comment>
<evidence type="ECO:0000256" key="2">
    <source>
        <dbReference type="PROSITE-ProRule" id="PRU10007"/>
    </source>
</evidence>
<dbReference type="InterPro" id="IPR016163">
    <property type="entry name" value="Ald_DH_C"/>
</dbReference>
<evidence type="ECO:0000256" key="1">
    <source>
        <dbReference type="ARBA" id="ARBA00023002"/>
    </source>
</evidence>
<keyword evidence="6" id="KW-1185">Reference proteome</keyword>
<evidence type="ECO:0000313" key="5">
    <source>
        <dbReference type="EMBL" id="GIF74624.1"/>
    </source>
</evidence>
<dbReference type="InterPro" id="IPR029510">
    <property type="entry name" value="Ald_DH_CS_GLU"/>
</dbReference>
<dbReference type="Gene3D" id="3.40.605.10">
    <property type="entry name" value="Aldehyde Dehydrogenase, Chain A, domain 1"/>
    <property type="match status" value="1"/>
</dbReference>
<accession>A0ABQ4CTM1</accession>
<comment type="similarity">
    <text evidence="3">Belongs to the aldehyde dehydrogenase family.</text>
</comment>
<dbReference type="Gene3D" id="3.40.309.10">
    <property type="entry name" value="Aldehyde Dehydrogenase, Chain A, domain 2"/>
    <property type="match status" value="1"/>
</dbReference>
<dbReference type="PROSITE" id="PS00687">
    <property type="entry name" value="ALDEHYDE_DEHYDR_GLU"/>
    <property type="match status" value="1"/>
</dbReference>
<dbReference type="Pfam" id="PF00171">
    <property type="entry name" value="Aldedh"/>
    <property type="match status" value="1"/>
</dbReference>
<dbReference type="InterPro" id="IPR016162">
    <property type="entry name" value="Ald_DH_N"/>
</dbReference>
<organism evidence="5 6">
    <name type="scientific">Asanoa siamensis</name>
    <dbReference type="NCBI Taxonomy" id="926357"/>
    <lineage>
        <taxon>Bacteria</taxon>
        <taxon>Bacillati</taxon>
        <taxon>Actinomycetota</taxon>
        <taxon>Actinomycetes</taxon>
        <taxon>Micromonosporales</taxon>
        <taxon>Micromonosporaceae</taxon>
        <taxon>Asanoa</taxon>
    </lineage>
</organism>
<dbReference type="SUPFAM" id="SSF53720">
    <property type="entry name" value="ALDH-like"/>
    <property type="match status" value="1"/>
</dbReference>
<dbReference type="EMBL" id="BONE01000033">
    <property type="protein sequence ID" value="GIF74624.1"/>
    <property type="molecule type" value="Genomic_DNA"/>
</dbReference>
<keyword evidence="1 3" id="KW-0560">Oxidoreductase</keyword>